<dbReference type="SUPFAM" id="SSF90123">
    <property type="entry name" value="ABC transporter transmembrane region"/>
    <property type="match status" value="1"/>
</dbReference>
<feature type="transmembrane region" description="Helical" evidence="11">
    <location>
        <begin position="164"/>
        <end position="186"/>
    </location>
</feature>
<organism evidence="14 15">
    <name type="scientific">Corynebacterium durum F0235</name>
    <dbReference type="NCBI Taxonomy" id="1035195"/>
    <lineage>
        <taxon>Bacteria</taxon>
        <taxon>Bacillati</taxon>
        <taxon>Actinomycetota</taxon>
        <taxon>Actinomycetes</taxon>
        <taxon>Mycobacteriales</taxon>
        <taxon>Corynebacteriaceae</taxon>
        <taxon>Corynebacterium</taxon>
    </lineage>
</organism>
<keyword evidence="9 11" id="KW-0472">Membrane</keyword>
<dbReference type="PATRIC" id="fig|1035195.3.peg.1825"/>
<sequence>MKLTLVDIIPRIKRMLKEQRLINTTIWFSIAAGLIEGVALCLLLPCVTALANNEPVWGLGVWGWVIVLSILAVVSAIVGYVQSLRGYQTALDFLVNVHKKVGDQVSSLPLGWFNRPLAGLLSRLVANELVMTGEIIAHMLSPIIQRVTASIVLLVFAWTWDWHLGLACTISIPVFLLLVLCTTGLINKGKSIGEPTEVELSNRLVEFTHCQAALRSCGRSTHYSKLDSANAAWLKAKRRKLWYEIAGNLLGGAFTQVVIVTLISLAANLAVGGTLEPVATIAFIGLCLRFTHTLVGITETAASLEERRSALDSIDDVLTTQPLPEPTESTAQPTPGTIDFEDVTFGYGSDKTVLNGVTFHVPNRSMVALVGPSGCGKTTVARLVSRFYDVDSGAVKVGGLDVREQTTVTLMKSLSMVFQDVYLFDDTLEANIRIGNLDASDEEVHEAARLAGVTEIVQRLPHGWETSVGEGGRALSGGERQRVSIARALLKKAPIVLLDEATSALDPENETNIVAAVDKLRENATVMVIAHKLDTIRKADTIVQFRADGTIEDTGTHSELFERGGTYQAFWDTRAAAQAWQLT</sequence>
<evidence type="ECO:0000256" key="5">
    <source>
        <dbReference type="ARBA" id="ARBA00022692"/>
    </source>
</evidence>
<evidence type="ECO:0000256" key="10">
    <source>
        <dbReference type="ARBA" id="ARBA00023455"/>
    </source>
</evidence>
<comment type="similarity">
    <text evidence="10">Belongs to the ABC transporter superfamily. Siderophore-Fe(3+) uptake transporter (SIUT) (TC 3.A.1.21) family.</text>
</comment>
<keyword evidence="4" id="KW-0997">Cell inner membrane</keyword>
<dbReference type="InterPro" id="IPR036640">
    <property type="entry name" value="ABC1_TM_sf"/>
</dbReference>
<feature type="transmembrane region" description="Helical" evidence="11">
    <location>
        <begin position="135"/>
        <end position="158"/>
    </location>
</feature>
<dbReference type="SMART" id="SM00382">
    <property type="entry name" value="AAA"/>
    <property type="match status" value="1"/>
</dbReference>
<evidence type="ECO:0000256" key="11">
    <source>
        <dbReference type="SAM" id="Phobius"/>
    </source>
</evidence>
<dbReference type="EMBL" id="AMEM01000030">
    <property type="protein sequence ID" value="EKX89028.1"/>
    <property type="molecule type" value="Genomic_DNA"/>
</dbReference>
<evidence type="ECO:0000259" key="12">
    <source>
        <dbReference type="PROSITE" id="PS50893"/>
    </source>
</evidence>
<evidence type="ECO:0000256" key="1">
    <source>
        <dbReference type="ARBA" id="ARBA00004429"/>
    </source>
</evidence>
<dbReference type="Gene3D" id="3.40.50.300">
    <property type="entry name" value="P-loop containing nucleotide triphosphate hydrolases"/>
    <property type="match status" value="1"/>
</dbReference>
<dbReference type="GO" id="GO:0005886">
    <property type="term" value="C:plasma membrane"/>
    <property type="evidence" value="ECO:0007669"/>
    <property type="project" value="UniProtKB-SubCell"/>
</dbReference>
<evidence type="ECO:0000256" key="7">
    <source>
        <dbReference type="ARBA" id="ARBA00022840"/>
    </source>
</evidence>
<dbReference type="InterPro" id="IPR003439">
    <property type="entry name" value="ABC_transporter-like_ATP-bd"/>
</dbReference>
<keyword evidence="5 11" id="KW-0812">Transmembrane</keyword>
<evidence type="ECO:0000256" key="6">
    <source>
        <dbReference type="ARBA" id="ARBA00022741"/>
    </source>
</evidence>
<dbReference type="PANTHER" id="PTHR24221:SF397">
    <property type="entry name" value="ABC TRANSPORTER, ATP-BINDING TRANSMEMBRANE PROTEIN"/>
    <property type="match status" value="1"/>
</dbReference>
<accession>L1MCP9</accession>
<dbReference type="SUPFAM" id="SSF52540">
    <property type="entry name" value="P-loop containing nucleoside triphosphate hydrolases"/>
    <property type="match status" value="1"/>
</dbReference>
<keyword evidence="7 14" id="KW-0067">ATP-binding</keyword>
<dbReference type="PROSITE" id="PS00211">
    <property type="entry name" value="ABC_TRANSPORTER_1"/>
    <property type="match status" value="1"/>
</dbReference>
<dbReference type="HOGENOM" id="CLU_000604_84_9_11"/>
<evidence type="ECO:0000256" key="3">
    <source>
        <dbReference type="ARBA" id="ARBA00022475"/>
    </source>
</evidence>
<dbReference type="InterPro" id="IPR011527">
    <property type="entry name" value="ABC1_TM_dom"/>
</dbReference>
<keyword evidence="15" id="KW-1185">Reference proteome</keyword>
<dbReference type="RefSeq" id="WP_006061462.1">
    <property type="nucleotide sequence ID" value="NZ_KB290820.1"/>
</dbReference>
<dbReference type="Pfam" id="PF00005">
    <property type="entry name" value="ABC_tran"/>
    <property type="match status" value="1"/>
</dbReference>
<evidence type="ECO:0000313" key="14">
    <source>
        <dbReference type="EMBL" id="EKX89028.1"/>
    </source>
</evidence>
<evidence type="ECO:0000313" key="15">
    <source>
        <dbReference type="Proteomes" id="UP000010445"/>
    </source>
</evidence>
<dbReference type="InterPro" id="IPR039421">
    <property type="entry name" value="Type_1_exporter"/>
</dbReference>
<feature type="transmembrane region" description="Helical" evidence="11">
    <location>
        <begin position="21"/>
        <end position="50"/>
    </location>
</feature>
<dbReference type="InterPro" id="IPR003593">
    <property type="entry name" value="AAA+_ATPase"/>
</dbReference>
<feature type="transmembrane region" description="Helical" evidence="11">
    <location>
        <begin position="245"/>
        <end position="266"/>
    </location>
</feature>
<dbReference type="STRING" id="1035195.HMPREF9997_02033"/>
<dbReference type="PROSITE" id="PS50893">
    <property type="entry name" value="ABC_TRANSPORTER_2"/>
    <property type="match status" value="1"/>
</dbReference>
<keyword evidence="3" id="KW-1003">Cell membrane</keyword>
<dbReference type="Pfam" id="PF00664">
    <property type="entry name" value="ABC_membrane"/>
    <property type="match status" value="1"/>
</dbReference>
<dbReference type="eggNOG" id="COG1132">
    <property type="taxonomic scope" value="Bacteria"/>
</dbReference>
<dbReference type="Gene3D" id="1.20.1560.10">
    <property type="entry name" value="ABC transporter type 1, transmembrane domain"/>
    <property type="match status" value="1"/>
</dbReference>
<feature type="domain" description="ABC transmembrane type-1" evidence="13">
    <location>
        <begin position="28"/>
        <end position="306"/>
    </location>
</feature>
<protein>
    <submittedName>
        <fullName evidence="14">ABC transporter, ATP-binding protein</fullName>
    </submittedName>
</protein>
<keyword evidence="6" id="KW-0547">Nucleotide-binding</keyword>
<evidence type="ECO:0000256" key="2">
    <source>
        <dbReference type="ARBA" id="ARBA00022448"/>
    </source>
</evidence>
<dbReference type="GO" id="GO:0140359">
    <property type="term" value="F:ABC-type transporter activity"/>
    <property type="evidence" value="ECO:0007669"/>
    <property type="project" value="InterPro"/>
</dbReference>
<dbReference type="OrthoDB" id="9806127at2"/>
<dbReference type="Proteomes" id="UP000010445">
    <property type="component" value="Unassembled WGS sequence"/>
</dbReference>
<evidence type="ECO:0000256" key="8">
    <source>
        <dbReference type="ARBA" id="ARBA00022989"/>
    </source>
</evidence>
<keyword evidence="8 11" id="KW-1133">Transmembrane helix</keyword>
<dbReference type="GO" id="GO:0016887">
    <property type="term" value="F:ATP hydrolysis activity"/>
    <property type="evidence" value="ECO:0007669"/>
    <property type="project" value="InterPro"/>
</dbReference>
<dbReference type="PANTHER" id="PTHR24221">
    <property type="entry name" value="ATP-BINDING CASSETTE SUB-FAMILY B"/>
    <property type="match status" value="1"/>
</dbReference>
<comment type="caution">
    <text evidence="14">The sequence shown here is derived from an EMBL/GenBank/DDBJ whole genome shotgun (WGS) entry which is preliminary data.</text>
</comment>
<dbReference type="GO" id="GO:0005524">
    <property type="term" value="F:ATP binding"/>
    <property type="evidence" value="ECO:0007669"/>
    <property type="project" value="UniProtKB-KW"/>
</dbReference>
<feature type="transmembrane region" description="Helical" evidence="11">
    <location>
        <begin position="62"/>
        <end position="81"/>
    </location>
</feature>
<feature type="domain" description="ABC transporter" evidence="12">
    <location>
        <begin position="338"/>
        <end position="573"/>
    </location>
</feature>
<dbReference type="AlphaFoldDB" id="L1MCP9"/>
<dbReference type="InterPro" id="IPR027417">
    <property type="entry name" value="P-loop_NTPase"/>
</dbReference>
<evidence type="ECO:0000256" key="4">
    <source>
        <dbReference type="ARBA" id="ARBA00022519"/>
    </source>
</evidence>
<comment type="subcellular location">
    <subcellularLocation>
        <location evidence="1">Cell inner membrane</location>
        <topology evidence="1">Multi-pass membrane protein</topology>
    </subcellularLocation>
</comment>
<dbReference type="FunFam" id="3.40.50.300:FF:000221">
    <property type="entry name" value="Multidrug ABC transporter ATP-binding protein"/>
    <property type="match status" value="1"/>
</dbReference>
<evidence type="ECO:0000259" key="13">
    <source>
        <dbReference type="PROSITE" id="PS50929"/>
    </source>
</evidence>
<dbReference type="PROSITE" id="PS50929">
    <property type="entry name" value="ABC_TM1F"/>
    <property type="match status" value="1"/>
</dbReference>
<reference evidence="14 15" key="1">
    <citation type="submission" date="2012-05" db="EMBL/GenBank/DDBJ databases">
        <authorList>
            <person name="Weinstock G."/>
            <person name="Sodergren E."/>
            <person name="Lobos E.A."/>
            <person name="Fulton L."/>
            <person name="Fulton R."/>
            <person name="Courtney L."/>
            <person name="Fronick C."/>
            <person name="O'Laughlin M."/>
            <person name="Godfrey J."/>
            <person name="Wilson R.M."/>
            <person name="Miner T."/>
            <person name="Farmer C."/>
            <person name="Delehaunty K."/>
            <person name="Cordes M."/>
            <person name="Minx P."/>
            <person name="Tomlinson C."/>
            <person name="Chen J."/>
            <person name="Wollam A."/>
            <person name="Pepin K.H."/>
            <person name="Bhonagiri V."/>
            <person name="Zhang X."/>
            <person name="Suruliraj S."/>
            <person name="Warren W."/>
            <person name="Mitreva M."/>
            <person name="Mardis E.R."/>
            <person name="Wilson R.K."/>
        </authorList>
    </citation>
    <scope>NUCLEOTIDE SEQUENCE [LARGE SCALE GENOMIC DNA]</scope>
    <source>
        <strain evidence="14 15">F0235</strain>
    </source>
</reference>
<dbReference type="InterPro" id="IPR017871">
    <property type="entry name" value="ABC_transporter-like_CS"/>
</dbReference>
<gene>
    <name evidence="14" type="ORF">HMPREF9997_02033</name>
</gene>
<proteinExistence type="inferred from homology"/>
<evidence type="ECO:0000256" key="9">
    <source>
        <dbReference type="ARBA" id="ARBA00023136"/>
    </source>
</evidence>
<dbReference type="GO" id="GO:0034040">
    <property type="term" value="F:ATPase-coupled lipid transmembrane transporter activity"/>
    <property type="evidence" value="ECO:0007669"/>
    <property type="project" value="TreeGrafter"/>
</dbReference>
<name>L1MCP9_9CORY</name>
<keyword evidence="2" id="KW-0813">Transport</keyword>